<organism evidence="4 5">
    <name type="scientific">Steroidobacter agaridevorans</name>
    <dbReference type="NCBI Taxonomy" id="2695856"/>
    <lineage>
        <taxon>Bacteria</taxon>
        <taxon>Pseudomonadati</taxon>
        <taxon>Pseudomonadota</taxon>
        <taxon>Gammaproteobacteria</taxon>
        <taxon>Steroidobacterales</taxon>
        <taxon>Steroidobacteraceae</taxon>
        <taxon>Steroidobacter</taxon>
    </lineage>
</organism>
<evidence type="ECO:0000259" key="3">
    <source>
        <dbReference type="Pfam" id="PF07995"/>
    </source>
</evidence>
<dbReference type="SUPFAM" id="SSF50952">
    <property type="entry name" value="Soluble quinoprotein glucose dehydrogenase"/>
    <property type="match status" value="1"/>
</dbReference>
<evidence type="ECO:0000313" key="5">
    <source>
        <dbReference type="Proteomes" id="UP000445000"/>
    </source>
</evidence>
<gene>
    <name evidence="4" type="ORF">GCM10011487_53250</name>
</gene>
<dbReference type="EMBL" id="BLJN01000006">
    <property type="protein sequence ID" value="GFE83325.1"/>
    <property type="molecule type" value="Genomic_DNA"/>
</dbReference>
<feature type="chain" id="PRO_5032916277" evidence="2">
    <location>
        <begin position="30"/>
        <end position="427"/>
    </location>
</feature>
<dbReference type="Gene3D" id="2.120.10.30">
    <property type="entry name" value="TolB, C-terminal domain"/>
    <property type="match status" value="1"/>
</dbReference>
<name>A0A829YJ55_9GAMM</name>
<keyword evidence="5" id="KW-1185">Reference proteome</keyword>
<proteinExistence type="predicted"/>
<evidence type="ECO:0000256" key="2">
    <source>
        <dbReference type="SAM" id="SignalP"/>
    </source>
</evidence>
<feature type="signal peptide" evidence="2">
    <location>
        <begin position="1"/>
        <end position="29"/>
    </location>
</feature>
<accession>A0A829YJ55</accession>
<evidence type="ECO:0000313" key="4">
    <source>
        <dbReference type="EMBL" id="GFE83325.1"/>
    </source>
</evidence>
<feature type="domain" description="Glucose/Sorbosone dehydrogenase" evidence="3">
    <location>
        <begin position="92"/>
        <end position="422"/>
    </location>
</feature>
<dbReference type="PANTHER" id="PTHR19328">
    <property type="entry name" value="HEDGEHOG-INTERACTING PROTEIN"/>
    <property type="match status" value="1"/>
</dbReference>
<dbReference type="Pfam" id="PF07995">
    <property type="entry name" value="GSDH"/>
    <property type="match status" value="1"/>
</dbReference>
<comment type="caution">
    <text evidence="4">The sequence shown here is derived from an EMBL/GenBank/DDBJ whole genome shotgun (WGS) entry which is preliminary data.</text>
</comment>
<dbReference type="InterPro" id="IPR012938">
    <property type="entry name" value="Glc/Sorbosone_DH"/>
</dbReference>
<dbReference type="RefSeq" id="WP_161814955.1">
    <property type="nucleotide sequence ID" value="NZ_BLJN01000006.1"/>
</dbReference>
<sequence>MHPTYQHSSLLKAATLSLLALCAACSREATPPAADASAASTASASTAGAGAALETRPPNGEDFKPAFAGQTRAPGLKSEFALDISEVAKGLNGAWAFEFLPDQRILVTERQGNLRIVGKDGKISAPLKGLPKVYFEGQGGLLDVALDPQFATNRTIYWSYAEPREGGNGTALAKGVLSADDSSVEKVQVIFRQMPTWESKLHFGSRIVFAPDGKLFLALGERSLPETRVQSQDLNSHFGKVVRLNPDGSVPSDNPFVGRSEAKPEIWSYGHRNIQAATLDSQGKLWTIEHGPRGGDELNQPQAGLNYGWPVITYGIEYAGPKIGEGITAKEGLEQPVYYWDPVIAPSGMMFYDGGMFPEWQGNIFVGGMASTKLVRLQLQDGKVVGEEWLLQDRGRRIRDVKQGPDGAVYVVTEAADGELLRIGRKS</sequence>
<feature type="region of interest" description="Disordered" evidence="1">
    <location>
        <begin position="48"/>
        <end position="68"/>
    </location>
</feature>
<dbReference type="InterPro" id="IPR011042">
    <property type="entry name" value="6-blade_b-propeller_TolB-like"/>
</dbReference>
<reference evidence="5" key="1">
    <citation type="submission" date="2020-01" db="EMBL/GenBank/DDBJ databases">
        <title>'Steroidobacter agaridevorans' sp. nov., agar-degrading bacteria isolated from rhizosphere soils.</title>
        <authorList>
            <person name="Ikenaga M."/>
            <person name="Kataoka M."/>
            <person name="Murouchi A."/>
            <person name="Katsuragi S."/>
            <person name="Sakai M."/>
        </authorList>
    </citation>
    <scope>NUCLEOTIDE SEQUENCE [LARGE SCALE GENOMIC DNA]</scope>
    <source>
        <strain evidence="5">YU21-B</strain>
    </source>
</reference>
<dbReference type="InterPro" id="IPR011041">
    <property type="entry name" value="Quinoprot_gluc/sorb_DH_b-prop"/>
</dbReference>
<dbReference type="Proteomes" id="UP000445000">
    <property type="component" value="Unassembled WGS sequence"/>
</dbReference>
<evidence type="ECO:0000256" key="1">
    <source>
        <dbReference type="SAM" id="MobiDB-lite"/>
    </source>
</evidence>
<dbReference type="PANTHER" id="PTHR19328:SF75">
    <property type="entry name" value="ALDOSE SUGAR DEHYDROGENASE YLII"/>
    <property type="match status" value="1"/>
</dbReference>
<protein>
    <submittedName>
        <fullName evidence="4">Glucose dehydrogenase</fullName>
    </submittedName>
</protein>
<keyword evidence="2" id="KW-0732">Signal</keyword>
<dbReference type="AlphaFoldDB" id="A0A829YJ55"/>